<dbReference type="AlphaFoldDB" id="A0A4U5MQ27"/>
<evidence type="ECO:0000313" key="2">
    <source>
        <dbReference type="EMBL" id="TKR71163.1"/>
    </source>
</evidence>
<proteinExistence type="predicted"/>
<gene>
    <name evidence="2" type="ORF">D5086_0000304080</name>
</gene>
<feature type="region of interest" description="Disordered" evidence="1">
    <location>
        <begin position="15"/>
        <end position="45"/>
    </location>
</feature>
<reference evidence="2" key="1">
    <citation type="submission" date="2018-10" db="EMBL/GenBank/DDBJ databases">
        <title>Population genomic analysis revealed the cold adaptation of white poplar.</title>
        <authorList>
            <person name="Liu Y.-J."/>
        </authorList>
    </citation>
    <scope>NUCLEOTIDE SEQUENCE [LARGE SCALE GENOMIC DNA]</scope>
    <source>
        <strain evidence="2">PAL-ZL1</strain>
    </source>
</reference>
<accession>A0A4U5MQ27</accession>
<name>A0A4U5MQ27_POPAL</name>
<organism evidence="2">
    <name type="scientific">Populus alba</name>
    <name type="common">White poplar</name>
    <dbReference type="NCBI Taxonomy" id="43335"/>
    <lineage>
        <taxon>Eukaryota</taxon>
        <taxon>Viridiplantae</taxon>
        <taxon>Streptophyta</taxon>
        <taxon>Embryophyta</taxon>
        <taxon>Tracheophyta</taxon>
        <taxon>Spermatophyta</taxon>
        <taxon>Magnoliopsida</taxon>
        <taxon>eudicotyledons</taxon>
        <taxon>Gunneridae</taxon>
        <taxon>Pentapetalae</taxon>
        <taxon>rosids</taxon>
        <taxon>fabids</taxon>
        <taxon>Malpighiales</taxon>
        <taxon>Salicaceae</taxon>
        <taxon>Saliceae</taxon>
        <taxon>Populus</taxon>
    </lineage>
</organism>
<evidence type="ECO:0000256" key="1">
    <source>
        <dbReference type="SAM" id="MobiDB-lite"/>
    </source>
</evidence>
<protein>
    <submittedName>
        <fullName evidence="2">Uncharacterized protein</fullName>
    </submittedName>
</protein>
<feature type="compositionally biased region" description="Polar residues" evidence="1">
    <location>
        <begin position="20"/>
        <end position="45"/>
    </location>
</feature>
<dbReference type="EMBL" id="RCHU01001190">
    <property type="protein sequence ID" value="TKR71163.1"/>
    <property type="molecule type" value="Genomic_DNA"/>
</dbReference>
<sequence length="121" mass="13145">MTGDNVAVDATSRYGIGWRSDSSGSPPSLIQPSKQASNSRHVSQSSSLEGLGVVAYHHSEAKDGKGMPRMTWWIIGQNFMTKVAGEVFTTCLSGRDISRDLRPIIYVYATLSSLFGFVCLI</sequence>
<comment type="caution">
    <text evidence="2">The sequence shown here is derived from an EMBL/GenBank/DDBJ whole genome shotgun (WGS) entry which is preliminary data.</text>
</comment>